<protein>
    <submittedName>
        <fullName evidence="1">(apollo) hypothetical protein</fullName>
    </submittedName>
</protein>
<dbReference type="PANTHER" id="PTHR31649:SF1">
    <property type="entry name" value="FARNESOIC ACID O-METHYL TRANSFERASE DOMAIN-CONTAINING PROTEIN"/>
    <property type="match status" value="1"/>
</dbReference>
<evidence type="ECO:0000313" key="2">
    <source>
        <dbReference type="Proteomes" id="UP000691718"/>
    </source>
</evidence>
<dbReference type="EMBL" id="CAJQZP010000693">
    <property type="protein sequence ID" value="CAG4979725.1"/>
    <property type="molecule type" value="Genomic_DNA"/>
</dbReference>
<sequence>MSSRFFFKIGDPNQELDKPYKLCKVDNCAIKFKVKSNELATFILVSKDCPHKDCYKVALGQSSSLVSTFATGQQPIIVGTPHIDLLEYTEFLVTWFSSIIRIGLVGDAPFLEYVENNAKVPAIGFIKFITQCSHVISDWIFESSPVSSELPRIIQIKGGKLKWMPMTGKGLLPPDAMIGGFENEPIYIARSHHNQSLCPGKYVPSKRHSFIAWGHEEHRKKHFEILCGFDAQWMKCEGNNIPENAFIGGFSEVNKQPLYIGRAMIEGNLICGKVHLLYKLCYIPYEGREVEKYYYEILVTPGIVARAVQTPKKCNSYCH</sequence>
<evidence type="ECO:0000313" key="1">
    <source>
        <dbReference type="EMBL" id="CAG4979725.1"/>
    </source>
</evidence>
<organism evidence="1 2">
    <name type="scientific">Parnassius apollo</name>
    <name type="common">Apollo butterfly</name>
    <name type="synonym">Papilio apollo</name>
    <dbReference type="NCBI Taxonomy" id="110799"/>
    <lineage>
        <taxon>Eukaryota</taxon>
        <taxon>Metazoa</taxon>
        <taxon>Ecdysozoa</taxon>
        <taxon>Arthropoda</taxon>
        <taxon>Hexapoda</taxon>
        <taxon>Insecta</taxon>
        <taxon>Pterygota</taxon>
        <taxon>Neoptera</taxon>
        <taxon>Endopterygota</taxon>
        <taxon>Lepidoptera</taxon>
        <taxon>Glossata</taxon>
        <taxon>Ditrysia</taxon>
        <taxon>Papilionoidea</taxon>
        <taxon>Papilionidae</taxon>
        <taxon>Parnassiinae</taxon>
        <taxon>Parnassini</taxon>
        <taxon>Parnassius</taxon>
        <taxon>Parnassius</taxon>
    </lineage>
</organism>
<name>A0A8S3WTD5_PARAO</name>
<reference evidence="1" key="1">
    <citation type="submission" date="2021-04" db="EMBL/GenBank/DDBJ databases">
        <authorList>
            <person name="Tunstrom K."/>
        </authorList>
    </citation>
    <scope>NUCLEOTIDE SEQUENCE</scope>
</reference>
<dbReference type="InterPro" id="IPR006616">
    <property type="entry name" value="DM9_repeat"/>
</dbReference>
<dbReference type="Proteomes" id="UP000691718">
    <property type="component" value="Unassembled WGS sequence"/>
</dbReference>
<gene>
    <name evidence="1" type="ORF">PAPOLLO_LOCUS9992</name>
</gene>
<comment type="caution">
    <text evidence="1">The sequence shown here is derived from an EMBL/GenBank/DDBJ whole genome shotgun (WGS) entry which is preliminary data.</text>
</comment>
<proteinExistence type="predicted"/>
<dbReference type="PANTHER" id="PTHR31649">
    <property type="entry name" value="AGAP009604-PA"/>
    <property type="match status" value="1"/>
</dbReference>
<dbReference type="AlphaFoldDB" id="A0A8S3WTD5"/>
<accession>A0A8S3WTD5</accession>
<keyword evidence="2" id="KW-1185">Reference proteome</keyword>
<dbReference type="OrthoDB" id="1925699at2759"/>
<dbReference type="Pfam" id="PF11901">
    <property type="entry name" value="DM9"/>
    <property type="match status" value="1"/>
</dbReference>
<dbReference type="SMART" id="SM00696">
    <property type="entry name" value="DM9"/>
    <property type="match status" value="2"/>
</dbReference>